<feature type="compositionally biased region" description="Low complexity" evidence="1">
    <location>
        <begin position="39"/>
        <end position="71"/>
    </location>
</feature>
<feature type="signal peptide" evidence="2">
    <location>
        <begin position="1"/>
        <end position="20"/>
    </location>
</feature>
<feature type="compositionally biased region" description="Low complexity" evidence="1">
    <location>
        <begin position="78"/>
        <end position="98"/>
    </location>
</feature>
<feature type="chain" id="PRO_5003127939" evidence="2">
    <location>
        <begin position="21"/>
        <end position="357"/>
    </location>
</feature>
<keyword evidence="2" id="KW-0732">Signal</keyword>
<dbReference type="EMBL" id="CP002158">
    <property type="protein sequence ID" value="ADL26772.1"/>
    <property type="molecule type" value="Genomic_DNA"/>
</dbReference>
<dbReference type="HOGENOM" id="CLU_775555_0_0_0"/>
<evidence type="ECO:0000313" key="4">
    <source>
        <dbReference type="Proteomes" id="UP000000517"/>
    </source>
</evidence>
<reference evidence="4" key="1">
    <citation type="submission" date="2010-08" db="EMBL/GenBank/DDBJ databases">
        <title>Complete sequence of Fibrobacter succinogenes subsp. succinogenes S85.</title>
        <authorList>
            <person name="Durkin A.S."/>
            <person name="Nelson K.E."/>
            <person name="Morrison M."/>
            <person name="Forsberg C.W."/>
            <person name="Wilson D.B."/>
            <person name="Russell J.B."/>
            <person name="Cann I.K.O."/>
            <person name="Mackie R.I."/>
            <person name="White B.A."/>
        </authorList>
    </citation>
    <scope>NUCLEOTIDE SEQUENCE [LARGE SCALE GENOMIC DNA]</scope>
    <source>
        <strain evidence="4">ATCC 19169 / S85</strain>
    </source>
</reference>
<dbReference type="PROSITE" id="PS51257">
    <property type="entry name" value="PROKAR_LIPOPROTEIN"/>
    <property type="match status" value="1"/>
</dbReference>
<dbReference type="Proteomes" id="UP000000517">
    <property type="component" value="Chromosome"/>
</dbReference>
<dbReference type="AlphaFoldDB" id="D9S804"/>
<dbReference type="PATRIC" id="fig|59374.8.peg.743"/>
<dbReference type="KEGG" id="fsc:FSU_0767"/>
<feature type="region of interest" description="Disordered" evidence="1">
    <location>
        <begin position="28"/>
        <end position="98"/>
    </location>
</feature>
<evidence type="ECO:0000313" key="3">
    <source>
        <dbReference type="EMBL" id="ADL26772.1"/>
    </source>
</evidence>
<dbReference type="OrthoDB" id="9790537at2"/>
<keyword evidence="3" id="KW-0449">Lipoprotein</keyword>
<proteinExistence type="predicted"/>
<sequence>MTIHKFFRLFSLTVASFFWASCSDSNPQFPAQSLTNPDSSSDANESSSSELSSSAVAPESSSAIVSESSSDAPPPPSSSSTVSEMSSSSETPSLSSSSIARSSSSAASYVLARDPSVTCYANSYMGMTACSSTKDISCDDYKKYLGSDTTLSEKIISRWESALQSCGAVKDLFREEPLYGISYGGCPMRMFVDMKCSNDSSYSDVKLDGKKFYTSQKEYDEAHGVAPDVIVKNCPQGDFALFTDVLADVQKKLYEIVSEKFIQDIARPEAEQKYLGSLLDRENKTLKGRLAPYTEDSGEGNDSRLRMYSGYWFDGYIAKTKTCADGAPATTEIYQEKYDAILAECLELIEKELKKAE</sequence>
<dbReference type="RefSeq" id="WP_014545308.1">
    <property type="nucleotide sequence ID" value="NC_013410.1"/>
</dbReference>
<organism evidence="3 4">
    <name type="scientific">Fibrobacter succinogenes (strain ATCC 19169 / S85)</name>
    <dbReference type="NCBI Taxonomy" id="59374"/>
    <lineage>
        <taxon>Bacteria</taxon>
        <taxon>Pseudomonadati</taxon>
        <taxon>Fibrobacterota</taxon>
        <taxon>Fibrobacteria</taxon>
        <taxon>Fibrobacterales</taxon>
        <taxon>Fibrobacteraceae</taxon>
        <taxon>Fibrobacter</taxon>
    </lineage>
</organism>
<accession>D9S804</accession>
<dbReference type="STRING" id="59374.FSU_0767"/>
<feature type="compositionally biased region" description="Polar residues" evidence="1">
    <location>
        <begin position="28"/>
        <end position="38"/>
    </location>
</feature>
<name>D9S804_FIBSS</name>
<gene>
    <name evidence="3" type="ordered locus">FSU_0767</name>
</gene>
<evidence type="ECO:0000256" key="1">
    <source>
        <dbReference type="SAM" id="MobiDB-lite"/>
    </source>
</evidence>
<evidence type="ECO:0000256" key="2">
    <source>
        <dbReference type="SAM" id="SignalP"/>
    </source>
</evidence>
<protein>
    <submittedName>
        <fullName evidence="3">Putative lipoprotein</fullName>
    </submittedName>
</protein>